<feature type="non-terminal residue" evidence="1">
    <location>
        <position position="109"/>
    </location>
</feature>
<organism evidence="1 2">
    <name type="scientific">Pristionchus mayeri</name>
    <dbReference type="NCBI Taxonomy" id="1317129"/>
    <lineage>
        <taxon>Eukaryota</taxon>
        <taxon>Metazoa</taxon>
        <taxon>Ecdysozoa</taxon>
        <taxon>Nematoda</taxon>
        <taxon>Chromadorea</taxon>
        <taxon>Rhabditida</taxon>
        <taxon>Rhabditina</taxon>
        <taxon>Diplogasteromorpha</taxon>
        <taxon>Diplogasteroidea</taxon>
        <taxon>Neodiplogasteridae</taxon>
        <taxon>Pristionchus</taxon>
    </lineage>
</organism>
<evidence type="ECO:0000313" key="1">
    <source>
        <dbReference type="EMBL" id="GMR42521.1"/>
    </source>
</evidence>
<keyword evidence="2" id="KW-1185">Reference proteome</keyword>
<reference evidence="2" key="1">
    <citation type="submission" date="2022-10" db="EMBL/GenBank/DDBJ databases">
        <title>Genome assembly of Pristionchus species.</title>
        <authorList>
            <person name="Yoshida K."/>
            <person name="Sommer R.J."/>
        </authorList>
    </citation>
    <scope>NUCLEOTIDE SEQUENCE [LARGE SCALE GENOMIC DNA]</scope>
    <source>
        <strain evidence="2">RS5460</strain>
    </source>
</reference>
<sequence length="109" mass="11907">PLPLPSPLHWPALFHPPPLPLFHDPLCPPLFHAPLYPLLFPAPLYPPLFPAPLSPPVFHAPPLEAASPNGEFQFIPLWNGLPLPLPLAGPGCISGSFLKSFCPYIMLKQ</sequence>
<name>A0AAN4ZP50_9BILA</name>
<feature type="non-terminal residue" evidence="1">
    <location>
        <position position="1"/>
    </location>
</feature>
<protein>
    <submittedName>
        <fullName evidence="1">Uncharacterized protein</fullName>
    </submittedName>
</protein>
<accession>A0AAN4ZP50</accession>
<evidence type="ECO:0000313" key="2">
    <source>
        <dbReference type="Proteomes" id="UP001328107"/>
    </source>
</evidence>
<gene>
    <name evidence="1" type="ORF">PMAYCL1PPCAC_12716</name>
</gene>
<dbReference type="AlphaFoldDB" id="A0AAN4ZP50"/>
<proteinExistence type="predicted"/>
<comment type="caution">
    <text evidence="1">The sequence shown here is derived from an EMBL/GenBank/DDBJ whole genome shotgun (WGS) entry which is preliminary data.</text>
</comment>
<dbReference type="EMBL" id="BTRK01000003">
    <property type="protein sequence ID" value="GMR42521.1"/>
    <property type="molecule type" value="Genomic_DNA"/>
</dbReference>
<dbReference type="Proteomes" id="UP001328107">
    <property type="component" value="Unassembled WGS sequence"/>
</dbReference>